<comment type="pathway">
    <text evidence="10">Amino-acid biosynthesis; glycine biosynthesis; glycine from L-serine: step 1/1.</text>
</comment>
<reference evidence="14" key="1">
    <citation type="submission" date="2017-09" db="EMBL/GenBank/DDBJ databases">
        <title>Depth-based differentiation of microbial function through sediment-hosted aquifers and enrichment of novel symbionts in the deep terrestrial subsurface.</title>
        <authorList>
            <person name="Probst A.J."/>
            <person name="Ladd B."/>
            <person name="Jarett J.K."/>
            <person name="Geller-Mcgrath D.E."/>
            <person name="Sieber C.M.K."/>
            <person name="Emerson J.B."/>
            <person name="Anantharaman K."/>
            <person name="Thomas B.C."/>
            <person name="Malmstrom R."/>
            <person name="Stieglmeier M."/>
            <person name="Klingl A."/>
            <person name="Woyke T."/>
            <person name="Ryan C.M."/>
            <person name="Banfield J.F."/>
        </authorList>
    </citation>
    <scope>NUCLEOTIDE SEQUENCE [LARGE SCALE GENOMIC DNA]</scope>
</reference>
<evidence type="ECO:0000256" key="9">
    <source>
        <dbReference type="ARBA" id="ARBA00022898"/>
    </source>
</evidence>
<dbReference type="InterPro" id="IPR001085">
    <property type="entry name" value="Ser_HO-MeTrfase"/>
</dbReference>
<comment type="cofactor">
    <cofactor evidence="1 10 11">
        <name>pyridoxal 5'-phosphate</name>
        <dbReference type="ChEBI" id="CHEBI:597326"/>
    </cofactor>
</comment>
<dbReference type="NCBIfam" id="NF000586">
    <property type="entry name" value="PRK00011.1"/>
    <property type="match status" value="1"/>
</dbReference>
<dbReference type="PROSITE" id="PS00096">
    <property type="entry name" value="SHMT"/>
    <property type="match status" value="1"/>
</dbReference>
<comment type="subunit">
    <text evidence="4 10">Homodimer.</text>
</comment>
<dbReference type="GO" id="GO:0019264">
    <property type="term" value="P:glycine biosynthetic process from serine"/>
    <property type="evidence" value="ECO:0007669"/>
    <property type="project" value="UniProtKB-UniRule"/>
</dbReference>
<evidence type="ECO:0000256" key="11">
    <source>
        <dbReference type="PIRSR" id="PIRSR000412-50"/>
    </source>
</evidence>
<organism evidence="13 14">
    <name type="scientific">Candidatus Falkowbacteria bacterium CG10_big_fil_rev_8_21_14_0_10_37_14</name>
    <dbReference type="NCBI Taxonomy" id="1974561"/>
    <lineage>
        <taxon>Bacteria</taxon>
        <taxon>Candidatus Falkowiibacteriota</taxon>
    </lineage>
</organism>
<evidence type="ECO:0000256" key="5">
    <source>
        <dbReference type="ARBA" id="ARBA00022490"/>
    </source>
</evidence>
<dbReference type="InterPro" id="IPR015421">
    <property type="entry name" value="PyrdxlP-dep_Trfase_major"/>
</dbReference>
<dbReference type="Proteomes" id="UP000228533">
    <property type="component" value="Unassembled WGS sequence"/>
</dbReference>
<dbReference type="Gene3D" id="3.90.1150.10">
    <property type="entry name" value="Aspartate Aminotransferase, domain 1"/>
    <property type="match status" value="1"/>
</dbReference>
<dbReference type="UniPathway" id="UPA00193"/>
<dbReference type="AlphaFoldDB" id="A0A2M6WTI9"/>
<dbReference type="FunFam" id="3.40.640.10:FF:000001">
    <property type="entry name" value="Serine hydroxymethyltransferase"/>
    <property type="match status" value="1"/>
</dbReference>
<dbReference type="PANTHER" id="PTHR11680:SF50">
    <property type="entry name" value="SERINE HYDROXYMETHYLTRANSFERASE"/>
    <property type="match status" value="1"/>
</dbReference>
<dbReference type="InterPro" id="IPR039429">
    <property type="entry name" value="SHMT-like_dom"/>
</dbReference>
<dbReference type="InterPro" id="IPR049943">
    <property type="entry name" value="Ser_HO-MeTrfase-like"/>
</dbReference>
<feature type="site" description="Plays an important role in substrate specificity" evidence="10">
    <location>
        <position position="224"/>
    </location>
</feature>
<dbReference type="PIRSF" id="PIRSF000412">
    <property type="entry name" value="SHMT"/>
    <property type="match status" value="1"/>
</dbReference>
<keyword evidence="6 10" id="KW-0554">One-carbon metabolism</keyword>
<feature type="binding site" evidence="10">
    <location>
        <begin position="120"/>
        <end position="122"/>
    </location>
    <ligand>
        <name>(6S)-5,6,7,8-tetrahydrofolate</name>
        <dbReference type="ChEBI" id="CHEBI:57453"/>
    </ligand>
</feature>
<feature type="domain" description="Serine hydroxymethyltransferase-like" evidence="12">
    <location>
        <begin position="4"/>
        <end position="379"/>
    </location>
</feature>
<keyword evidence="8 10" id="KW-0808">Transferase</keyword>
<dbReference type="SUPFAM" id="SSF53383">
    <property type="entry name" value="PLP-dependent transferases"/>
    <property type="match status" value="1"/>
</dbReference>
<evidence type="ECO:0000256" key="4">
    <source>
        <dbReference type="ARBA" id="ARBA00011738"/>
    </source>
</evidence>
<dbReference type="Pfam" id="PF00464">
    <property type="entry name" value="SHMT"/>
    <property type="match status" value="1"/>
</dbReference>
<dbReference type="PANTHER" id="PTHR11680">
    <property type="entry name" value="SERINE HYDROXYMETHYLTRANSFERASE"/>
    <property type="match status" value="1"/>
</dbReference>
<evidence type="ECO:0000256" key="6">
    <source>
        <dbReference type="ARBA" id="ARBA00022563"/>
    </source>
</evidence>
<dbReference type="GO" id="GO:0008168">
    <property type="term" value="F:methyltransferase activity"/>
    <property type="evidence" value="ECO:0007669"/>
    <property type="project" value="UniProtKB-KW"/>
</dbReference>
<dbReference type="EC" id="2.1.2.1" evidence="10"/>
<evidence type="ECO:0000256" key="8">
    <source>
        <dbReference type="ARBA" id="ARBA00022679"/>
    </source>
</evidence>
<dbReference type="UniPathway" id="UPA00288">
    <property type="reaction ID" value="UER01023"/>
</dbReference>
<proteinExistence type="inferred from homology"/>
<comment type="catalytic activity">
    <reaction evidence="10">
        <text>(6R)-5,10-methylene-5,6,7,8-tetrahydrofolate + glycine + H2O = (6S)-5,6,7,8-tetrahydrofolate + L-serine</text>
        <dbReference type="Rhea" id="RHEA:15481"/>
        <dbReference type="ChEBI" id="CHEBI:15377"/>
        <dbReference type="ChEBI" id="CHEBI:15636"/>
        <dbReference type="ChEBI" id="CHEBI:33384"/>
        <dbReference type="ChEBI" id="CHEBI:57305"/>
        <dbReference type="ChEBI" id="CHEBI:57453"/>
        <dbReference type="EC" id="2.1.2.1"/>
    </reaction>
</comment>
<dbReference type="HAMAP" id="MF_00051">
    <property type="entry name" value="SHMT"/>
    <property type="match status" value="1"/>
</dbReference>
<gene>
    <name evidence="10" type="primary">glyA</name>
    <name evidence="13" type="ORF">COT94_02495</name>
</gene>
<dbReference type="GO" id="GO:0035999">
    <property type="term" value="P:tetrahydrofolate interconversion"/>
    <property type="evidence" value="ECO:0007669"/>
    <property type="project" value="UniProtKB-UniRule"/>
</dbReference>
<keyword evidence="5 10" id="KW-0963">Cytoplasm</keyword>
<evidence type="ECO:0000256" key="1">
    <source>
        <dbReference type="ARBA" id="ARBA00001933"/>
    </source>
</evidence>
<keyword evidence="7 10" id="KW-0028">Amino-acid biosynthesis</keyword>
<dbReference type="GO" id="GO:0004372">
    <property type="term" value="F:glycine hydroxymethyltransferase activity"/>
    <property type="evidence" value="ECO:0007669"/>
    <property type="project" value="UniProtKB-UniRule"/>
</dbReference>
<evidence type="ECO:0000259" key="12">
    <source>
        <dbReference type="Pfam" id="PF00464"/>
    </source>
</evidence>
<comment type="pathway">
    <text evidence="10">One-carbon metabolism; tetrahydrofolate interconversion.</text>
</comment>
<feature type="modified residue" description="N6-(pyridoxal phosphate)lysine" evidence="10 11">
    <location>
        <position position="225"/>
    </location>
</feature>
<protein>
    <recommendedName>
        <fullName evidence="10">Serine hydroxymethyltransferase</fullName>
        <shortName evidence="10">SHMT</shortName>
        <shortName evidence="10">Serine methylase</shortName>
        <ecNumber evidence="10">2.1.2.1</ecNumber>
    </recommendedName>
</protein>
<feature type="binding site" evidence="10">
    <location>
        <position position="116"/>
    </location>
    <ligand>
        <name>(6S)-5,6,7,8-tetrahydrofolate</name>
        <dbReference type="ChEBI" id="CHEBI:57453"/>
    </ligand>
</feature>
<sequence length="406" mass="43655">MSIKTKDPLVAKLLIDEAKRQSSTINLIASENYTPKEVLEVLGSVFTNKYAEGYPGKRYYPGNTIVDKLEQLAITRACKLFGAEHANVQALSGGPANLIIYQALLKPGDTIMSLKLSHGGHLSHGHNVNISGQSYKIVFYEIDPVTGQLNMKKIAKLAKDCHPQLIIAGFSAYSRAIDWPAFGKIAKSVKAKLLADISHTGGLIAGQALPSPFPYADVVMTTTHKSLRGPRGAIILCKHALANAIDKATFPGFQGGPHMNNIAGIAVALQIASGRKFKTYAKNCIKNAKALSEGLQKFNYKIISDGTDTHLLVIDLAESGWSGKEAEERLEKVGITVSRSTIPNDMRSPLNPSGIRLGTLAMTTRGLTPAGAKQIAGVIAATLNKKSNLTVIKKQVAKFCLKYPIK</sequence>
<keyword evidence="9 10" id="KW-0663">Pyridoxal phosphate</keyword>
<dbReference type="InterPro" id="IPR019798">
    <property type="entry name" value="Ser_HO-MeTrfase_PLP_BS"/>
</dbReference>
<dbReference type="InterPro" id="IPR015422">
    <property type="entry name" value="PyrdxlP-dep_Trfase_small"/>
</dbReference>
<dbReference type="CDD" id="cd00378">
    <property type="entry name" value="SHMT"/>
    <property type="match status" value="1"/>
</dbReference>
<dbReference type="GO" id="GO:0032259">
    <property type="term" value="P:methylation"/>
    <property type="evidence" value="ECO:0007669"/>
    <property type="project" value="UniProtKB-KW"/>
</dbReference>
<comment type="caution">
    <text evidence="13">The sequence shown here is derived from an EMBL/GenBank/DDBJ whole genome shotgun (WGS) entry which is preliminary data.</text>
</comment>
<comment type="subcellular location">
    <subcellularLocation>
        <location evidence="2 10">Cytoplasm</location>
    </subcellularLocation>
</comment>
<evidence type="ECO:0000256" key="7">
    <source>
        <dbReference type="ARBA" id="ARBA00022605"/>
    </source>
</evidence>
<evidence type="ECO:0000313" key="13">
    <source>
        <dbReference type="EMBL" id="PIT96105.1"/>
    </source>
</evidence>
<dbReference type="GO" id="GO:0030170">
    <property type="term" value="F:pyridoxal phosphate binding"/>
    <property type="evidence" value="ECO:0007669"/>
    <property type="project" value="UniProtKB-UniRule"/>
</dbReference>
<comment type="function">
    <text evidence="10">Catalyzes the reversible interconversion of serine and glycine with tetrahydrofolate (THF) serving as the one-carbon carrier. This reaction serves as the major source of one-carbon groups required for the biosynthesis of purines, thymidylate, methionine, and other important biomolecules. Also exhibits THF-independent aldolase activity toward beta-hydroxyamino acids, producing glycine and aldehydes, via a retro-aldol mechanism.</text>
</comment>
<keyword evidence="13" id="KW-0489">Methyltransferase</keyword>
<dbReference type="Gene3D" id="3.40.640.10">
    <property type="entry name" value="Type I PLP-dependent aspartate aminotransferase-like (Major domain)"/>
    <property type="match status" value="1"/>
</dbReference>
<dbReference type="InterPro" id="IPR015424">
    <property type="entry name" value="PyrdxlP-dep_Trfase"/>
</dbReference>
<name>A0A2M6WTI9_9BACT</name>
<evidence type="ECO:0000256" key="10">
    <source>
        <dbReference type="HAMAP-Rule" id="MF_00051"/>
    </source>
</evidence>
<dbReference type="GO" id="GO:0005829">
    <property type="term" value="C:cytosol"/>
    <property type="evidence" value="ECO:0007669"/>
    <property type="project" value="TreeGrafter"/>
</dbReference>
<evidence type="ECO:0000256" key="3">
    <source>
        <dbReference type="ARBA" id="ARBA00006376"/>
    </source>
</evidence>
<evidence type="ECO:0000256" key="2">
    <source>
        <dbReference type="ARBA" id="ARBA00004496"/>
    </source>
</evidence>
<comment type="similarity">
    <text evidence="3 10">Belongs to the SHMT family.</text>
</comment>
<dbReference type="EMBL" id="PFAM01000013">
    <property type="protein sequence ID" value="PIT96105.1"/>
    <property type="molecule type" value="Genomic_DNA"/>
</dbReference>
<evidence type="ECO:0000313" key="14">
    <source>
        <dbReference type="Proteomes" id="UP000228533"/>
    </source>
</evidence>
<accession>A0A2M6WTI9</accession>
<comment type="caution">
    <text evidence="10">Lacks conserved residue(s) required for the propagation of feature annotation.</text>
</comment>